<dbReference type="AlphaFoldDB" id="A0A7S1F3H1"/>
<feature type="compositionally biased region" description="Polar residues" evidence="1">
    <location>
        <begin position="10"/>
        <end position="26"/>
    </location>
</feature>
<evidence type="ECO:0000313" key="2">
    <source>
        <dbReference type="EMBL" id="CAD8840841.1"/>
    </source>
</evidence>
<sequence length="348" mass="39336">MRAELREVAETSTPMEDAEPTNSSEQLVLPGVERPLDAFDDYVDRPEADHDRVQPVNNLPAVTTSVASSSSASSLARASNQLESYLVRLRAPGGVEVDKYCYGFSLLKRTRKMIRLIDDAELLYWSKNKSSSSAVSVPMDAFRGVVFGAYTITFKRQRRNMPPHWAAFSLVGNVRTWDFSACSPETVECCVLGLQHVIWERSQSIPQSVFPSWKPWPLGCFLWMRLRFRLQEQAQKGCVVLGQALWIVFMQCAFTCSDDHSKSRFIDMARKLMLDHDDIRQVDGTEEMRNLQLKMRFQKERVQAIIQDRYECQLRAVLPRAPVSITLPVAPSYSSEMASGSGSGDAHV</sequence>
<name>A0A7S1F3H1_NOCSC</name>
<gene>
    <name evidence="2" type="ORF">NSCI0253_LOCUS15189</name>
</gene>
<protein>
    <submittedName>
        <fullName evidence="2">Uncharacterized protein</fullName>
    </submittedName>
</protein>
<dbReference type="EMBL" id="HBFQ01021728">
    <property type="protein sequence ID" value="CAD8840841.1"/>
    <property type="molecule type" value="Transcribed_RNA"/>
</dbReference>
<reference evidence="2" key="1">
    <citation type="submission" date="2021-01" db="EMBL/GenBank/DDBJ databases">
        <authorList>
            <person name="Corre E."/>
            <person name="Pelletier E."/>
            <person name="Niang G."/>
            <person name="Scheremetjew M."/>
            <person name="Finn R."/>
            <person name="Kale V."/>
            <person name="Holt S."/>
            <person name="Cochrane G."/>
            <person name="Meng A."/>
            <person name="Brown T."/>
            <person name="Cohen L."/>
        </authorList>
    </citation>
    <scope>NUCLEOTIDE SEQUENCE</scope>
</reference>
<dbReference type="InterPro" id="IPR011993">
    <property type="entry name" value="PH-like_dom_sf"/>
</dbReference>
<organism evidence="2">
    <name type="scientific">Noctiluca scintillans</name>
    <name type="common">Sea sparkle</name>
    <name type="synonym">Red tide dinoflagellate</name>
    <dbReference type="NCBI Taxonomy" id="2966"/>
    <lineage>
        <taxon>Eukaryota</taxon>
        <taxon>Sar</taxon>
        <taxon>Alveolata</taxon>
        <taxon>Dinophyceae</taxon>
        <taxon>Noctilucales</taxon>
        <taxon>Noctilucaceae</taxon>
        <taxon>Noctiluca</taxon>
    </lineage>
</organism>
<feature type="region of interest" description="Disordered" evidence="1">
    <location>
        <begin position="1"/>
        <end position="29"/>
    </location>
</feature>
<dbReference type="Gene3D" id="2.30.29.30">
    <property type="entry name" value="Pleckstrin-homology domain (PH domain)/Phosphotyrosine-binding domain (PTB)"/>
    <property type="match status" value="1"/>
</dbReference>
<proteinExistence type="predicted"/>
<evidence type="ECO:0000256" key="1">
    <source>
        <dbReference type="SAM" id="MobiDB-lite"/>
    </source>
</evidence>
<accession>A0A7S1F3H1</accession>